<dbReference type="PROSITE" id="PS00580">
    <property type="entry name" value="RIBOSOMAL_L32E"/>
    <property type="match status" value="1"/>
</dbReference>
<dbReference type="Proteomes" id="UP000608579">
    <property type="component" value="Unassembled WGS sequence"/>
</dbReference>
<comment type="similarity">
    <text evidence="1 5">Belongs to the eukaryotic ribosomal protein eL32 family.</text>
</comment>
<gene>
    <name evidence="5" type="primary">rpl32e</name>
    <name evidence="6" type="ORF">EYH45_05945</name>
</gene>
<evidence type="ECO:0000313" key="7">
    <source>
        <dbReference type="Proteomes" id="UP000608579"/>
    </source>
</evidence>
<dbReference type="CDD" id="cd00513">
    <property type="entry name" value="Ribosomal_L32_L32e"/>
    <property type="match status" value="1"/>
</dbReference>
<dbReference type="Pfam" id="PF01655">
    <property type="entry name" value="Ribosomal_L32e"/>
    <property type="match status" value="1"/>
</dbReference>
<dbReference type="HAMAP" id="MF_00810">
    <property type="entry name" value="Ribosomal_eL32"/>
    <property type="match status" value="1"/>
</dbReference>
<accession>A0A832ZWK0</accession>
<evidence type="ECO:0000256" key="2">
    <source>
        <dbReference type="ARBA" id="ARBA00022980"/>
    </source>
</evidence>
<organism evidence="6 7">
    <name type="scientific">Caldiarchaeum subterraneum</name>
    <dbReference type="NCBI Taxonomy" id="311458"/>
    <lineage>
        <taxon>Archaea</taxon>
        <taxon>Nitrososphaerota</taxon>
        <taxon>Candidatus Caldarchaeales</taxon>
        <taxon>Candidatus Caldarchaeaceae</taxon>
        <taxon>Candidatus Caldarchaeum</taxon>
    </lineage>
</organism>
<keyword evidence="3 5" id="KW-0687">Ribonucleoprotein</keyword>
<protein>
    <recommendedName>
        <fullName evidence="4 5">Large ribosomal subunit protein eL32</fullName>
    </recommendedName>
</protein>
<dbReference type="NCBIfam" id="NF006332">
    <property type="entry name" value="PRK08562.1"/>
    <property type="match status" value="1"/>
</dbReference>
<evidence type="ECO:0000256" key="1">
    <source>
        <dbReference type="ARBA" id="ARBA00008431"/>
    </source>
</evidence>
<evidence type="ECO:0000256" key="3">
    <source>
        <dbReference type="ARBA" id="ARBA00023274"/>
    </source>
</evidence>
<dbReference type="EMBL" id="DQVM01000113">
    <property type="protein sequence ID" value="HIQ30088.1"/>
    <property type="molecule type" value="Genomic_DNA"/>
</dbReference>
<evidence type="ECO:0000256" key="5">
    <source>
        <dbReference type="HAMAP-Rule" id="MF_00810"/>
    </source>
</evidence>
<dbReference type="AlphaFoldDB" id="A0A832ZWK0"/>
<reference evidence="6" key="1">
    <citation type="journal article" date="2020" name="ISME J.">
        <title>Gammaproteobacteria mediating utilization of methyl-, sulfur- and petroleum organic compounds in deep ocean hydrothermal plumes.</title>
        <authorList>
            <person name="Zhou Z."/>
            <person name="Liu Y."/>
            <person name="Pan J."/>
            <person name="Cron B.R."/>
            <person name="Toner B.M."/>
            <person name="Anantharaman K."/>
            <person name="Breier J.A."/>
            <person name="Dick G.J."/>
            <person name="Li M."/>
        </authorList>
    </citation>
    <scope>NUCLEOTIDE SEQUENCE</scope>
    <source>
        <strain evidence="6">SZUA-1515</strain>
    </source>
</reference>
<dbReference type="GO" id="GO:0003735">
    <property type="term" value="F:structural constituent of ribosome"/>
    <property type="evidence" value="ECO:0007669"/>
    <property type="project" value="InterPro"/>
</dbReference>
<dbReference type="GO" id="GO:0022625">
    <property type="term" value="C:cytosolic large ribosomal subunit"/>
    <property type="evidence" value="ECO:0007669"/>
    <property type="project" value="TreeGrafter"/>
</dbReference>
<dbReference type="InterPro" id="IPR018263">
    <property type="entry name" value="Ribosomal_eL32_CS"/>
</dbReference>
<dbReference type="SMART" id="SM01393">
    <property type="entry name" value="Ribosomal_L32e"/>
    <property type="match status" value="1"/>
</dbReference>
<keyword evidence="2 5" id="KW-0689">Ribosomal protein</keyword>
<dbReference type="InterPro" id="IPR001515">
    <property type="entry name" value="Ribosomal_eL32"/>
</dbReference>
<dbReference type="GO" id="GO:0006412">
    <property type="term" value="P:translation"/>
    <property type="evidence" value="ECO:0007669"/>
    <property type="project" value="UniProtKB-UniRule"/>
</dbReference>
<proteinExistence type="inferred from homology"/>
<dbReference type="PANTHER" id="PTHR23413">
    <property type="entry name" value="60S RIBOSOMAL PROTEIN L32 AND DNA-DIRECTED RNA POLYMERASE II, SUBUNIT N"/>
    <property type="match status" value="1"/>
</dbReference>
<sequence length="142" mass="16199">MLGLPIKIPRSVLEKRRKKPEFRRQESWRYVRLKPNWRRPRGKDSKMRLQVRGAPPLVKIGYGSPRKYRGLHPSGYREVLVHRPEDLEGINPDTEAARIAGGVGRLKRMKIMEAALERGIKVLNPLPGFQPASAEEGGEGEE</sequence>
<name>A0A832ZWK0_CALS0</name>
<comment type="caution">
    <text evidence="6">The sequence shown here is derived from an EMBL/GenBank/DDBJ whole genome shotgun (WGS) entry which is preliminary data.</text>
</comment>
<dbReference type="InterPro" id="IPR036351">
    <property type="entry name" value="Ribosomal_eL32_sf"/>
</dbReference>
<dbReference type="SUPFAM" id="SSF52042">
    <property type="entry name" value="Ribosomal protein L32e"/>
    <property type="match status" value="1"/>
</dbReference>
<dbReference type="InterPro" id="IPR023654">
    <property type="entry name" value="Ribosomal_eL32_arc"/>
</dbReference>
<evidence type="ECO:0000313" key="6">
    <source>
        <dbReference type="EMBL" id="HIQ30088.1"/>
    </source>
</evidence>
<evidence type="ECO:0000256" key="4">
    <source>
        <dbReference type="ARBA" id="ARBA00035229"/>
    </source>
</evidence>
<dbReference type="PANTHER" id="PTHR23413:SF1">
    <property type="entry name" value="RIBOSOMAL PROTEIN L32"/>
    <property type="match status" value="1"/>
</dbReference>